<dbReference type="PANTHER" id="PTHR32322:SF2">
    <property type="entry name" value="EAMA DOMAIN-CONTAINING PROTEIN"/>
    <property type="match status" value="1"/>
</dbReference>
<dbReference type="GO" id="GO:0016020">
    <property type="term" value="C:membrane"/>
    <property type="evidence" value="ECO:0007669"/>
    <property type="project" value="UniProtKB-SubCell"/>
</dbReference>
<gene>
    <name evidence="8" type="ORF">EV191_1011510</name>
</gene>
<feature type="domain" description="EamA" evidence="7">
    <location>
        <begin position="163"/>
        <end position="296"/>
    </location>
</feature>
<feature type="transmembrane region" description="Helical" evidence="6">
    <location>
        <begin position="224"/>
        <end position="246"/>
    </location>
</feature>
<dbReference type="Gene3D" id="1.10.3730.20">
    <property type="match status" value="1"/>
</dbReference>
<evidence type="ECO:0000256" key="3">
    <source>
        <dbReference type="ARBA" id="ARBA00022692"/>
    </source>
</evidence>
<keyword evidence="5 6" id="KW-0472">Membrane</keyword>
<feature type="transmembrane region" description="Helical" evidence="6">
    <location>
        <begin position="253"/>
        <end position="273"/>
    </location>
</feature>
<comment type="subcellular location">
    <subcellularLocation>
        <location evidence="1">Membrane</location>
        <topology evidence="1">Multi-pass membrane protein</topology>
    </subcellularLocation>
</comment>
<comment type="similarity">
    <text evidence="2">Belongs to the EamA transporter family.</text>
</comment>
<organism evidence="8 9">
    <name type="scientific">Tamaricihabitans halophyticus</name>
    <dbReference type="NCBI Taxonomy" id="1262583"/>
    <lineage>
        <taxon>Bacteria</taxon>
        <taxon>Bacillati</taxon>
        <taxon>Actinomycetota</taxon>
        <taxon>Actinomycetes</taxon>
        <taxon>Pseudonocardiales</taxon>
        <taxon>Pseudonocardiaceae</taxon>
        <taxon>Tamaricihabitans</taxon>
    </lineage>
</organism>
<evidence type="ECO:0000256" key="5">
    <source>
        <dbReference type="ARBA" id="ARBA00023136"/>
    </source>
</evidence>
<dbReference type="EMBL" id="SLXQ01000001">
    <property type="protein sequence ID" value="TCP57553.1"/>
    <property type="molecule type" value="Genomic_DNA"/>
</dbReference>
<reference evidence="8 9" key="1">
    <citation type="submission" date="2019-03" db="EMBL/GenBank/DDBJ databases">
        <title>Genomic Encyclopedia of Type Strains, Phase IV (KMG-IV): sequencing the most valuable type-strain genomes for metagenomic binning, comparative biology and taxonomic classification.</title>
        <authorList>
            <person name="Goeker M."/>
        </authorList>
    </citation>
    <scope>NUCLEOTIDE SEQUENCE [LARGE SCALE GENOMIC DNA]</scope>
    <source>
        <strain evidence="8 9">DSM 45765</strain>
    </source>
</reference>
<evidence type="ECO:0000256" key="2">
    <source>
        <dbReference type="ARBA" id="ARBA00007362"/>
    </source>
</evidence>
<feature type="transmembrane region" description="Helical" evidence="6">
    <location>
        <begin position="50"/>
        <end position="68"/>
    </location>
</feature>
<keyword evidence="3 6" id="KW-0812">Transmembrane</keyword>
<name>A0A4R2R4P9_9PSEU</name>
<dbReference type="InterPro" id="IPR000620">
    <property type="entry name" value="EamA_dom"/>
</dbReference>
<feature type="transmembrane region" description="Helical" evidence="6">
    <location>
        <begin position="279"/>
        <end position="298"/>
    </location>
</feature>
<evidence type="ECO:0000256" key="1">
    <source>
        <dbReference type="ARBA" id="ARBA00004141"/>
    </source>
</evidence>
<feature type="transmembrane region" description="Helical" evidence="6">
    <location>
        <begin position="80"/>
        <end position="101"/>
    </location>
</feature>
<dbReference type="AlphaFoldDB" id="A0A4R2R4P9"/>
<comment type="caution">
    <text evidence="8">The sequence shown here is derived from an EMBL/GenBank/DDBJ whole genome shotgun (WGS) entry which is preliminary data.</text>
</comment>
<feature type="transmembrane region" description="Helical" evidence="6">
    <location>
        <begin position="136"/>
        <end position="152"/>
    </location>
</feature>
<dbReference type="OrthoDB" id="3577499at2"/>
<keyword evidence="9" id="KW-1185">Reference proteome</keyword>
<feature type="transmembrane region" description="Helical" evidence="6">
    <location>
        <begin position="107"/>
        <end position="129"/>
    </location>
</feature>
<accession>A0A4R2R4P9</accession>
<evidence type="ECO:0000313" key="9">
    <source>
        <dbReference type="Proteomes" id="UP000294911"/>
    </source>
</evidence>
<feature type="transmembrane region" description="Helical" evidence="6">
    <location>
        <begin position="192"/>
        <end position="212"/>
    </location>
</feature>
<proteinExistence type="inferred from homology"/>
<dbReference type="RefSeq" id="WP_132876017.1">
    <property type="nucleotide sequence ID" value="NZ_SLXQ01000001.1"/>
</dbReference>
<dbReference type="Pfam" id="PF00892">
    <property type="entry name" value="EamA"/>
    <property type="match status" value="2"/>
</dbReference>
<evidence type="ECO:0000256" key="4">
    <source>
        <dbReference type="ARBA" id="ARBA00022989"/>
    </source>
</evidence>
<evidence type="ECO:0000256" key="6">
    <source>
        <dbReference type="SAM" id="Phobius"/>
    </source>
</evidence>
<keyword evidence="4 6" id="KW-1133">Transmembrane helix</keyword>
<evidence type="ECO:0000313" key="8">
    <source>
        <dbReference type="EMBL" id="TCP57553.1"/>
    </source>
</evidence>
<protein>
    <submittedName>
        <fullName evidence="8">DME family drug/metabolite transporter</fullName>
    </submittedName>
</protein>
<dbReference type="PANTHER" id="PTHR32322">
    <property type="entry name" value="INNER MEMBRANE TRANSPORTER"/>
    <property type="match status" value="1"/>
</dbReference>
<dbReference type="SUPFAM" id="SSF103481">
    <property type="entry name" value="Multidrug resistance efflux transporter EmrE"/>
    <property type="match status" value="2"/>
</dbReference>
<sequence>MRTTRPPAATDTRPPAGIGAVAVLCAAALWGTVGPAQVLASSAANPGALGVARLLVGGLALAAFRPSIDAWRRCLRHDVIGWVLLAAAGTGVYQVTFMHAVDQLGAALGTTIALGVAPVATGLCALWWTRERLTRGWVIGTIGAIGGCAVLLNPWTAASISVAGITVALISGTCYGVYTVAAKRFLQAGAPALPATAITLIIAGIVLSPLLALSPEHLAEFDSLLLIGWIGVLGTSLAYAAFVYGLHRTTAPTAGTLSLAEPVLAAILGVLVLRENLTASALLGCGILIVGLVFVSVVDTRTQTRLATQRVPA</sequence>
<evidence type="ECO:0000259" key="7">
    <source>
        <dbReference type="Pfam" id="PF00892"/>
    </source>
</evidence>
<feature type="transmembrane region" description="Helical" evidence="6">
    <location>
        <begin position="158"/>
        <end position="180"/>
    </location>
</feature>
<dbReference type="InterPro" id="IPR050638">
    <property type="entry name" value="AA-Vitamin_Transporters"/>
</dbReference>
<dbReference type="Proteomes" id="UP000294911">
    <property type="component" value="Unassembled WGS sequence"/>
</dbReference>
<dbReference type="InterPro" id="IPR037185">
    <property type="entry name" value="EmrE-like"/>
</dbReference>
<feature type="domain" description="EamA" evidence="7">
    <location>
        <begin position="18"/>
        <end position="152"/>
    </location>
</feature>